<dbReference type="GeneID" id="92748985"/>
<name>A0ABX8KW51_9CORY</name>
<keyword evidence="2" id="KW-1185">Reference proteome</keyword>
<sequence length="71" mass="7684">MAQIVPISISDVMSHCPINLNIKPNAGGPKGYAFVLPNFEESPAYREPSNLAAWFIGYMSGQTAAENQKEA</sequence>
<gene>
    <name evidence="1" type="ORF">I6L55_02190</name>
</gene>
<dbReference type="EMBL" id="CP077302">
    <property type="protein sequence ID" value="QXB18936.1"/>
    <property type="molecule type" value="Genomic_DNA"/>
</dbReference>
<reference evidence="1 2" key="1">
    <citation type="submission" date="2021-06" db="EMBL/GenBank/DDBJ databases">
        <title>FDA dAtabase for Regulatory Grade micrObial Sequences (FDA-ARGOS): Supporting development and validation of Infectious Disease Dx tests.</title>
        <authorList>
            <person name="Sproer C."/>
            <person name="Gronow S."/>
            <person name="Severitt S."/>
            <person name="Schroder I."/>
            <person name="Tallon L."/>
            <person name="Sadzewicz L."/>
            <person name="Zhao X."/>
            <person name="Boylan J."/>
            <person name="Ott S."/>
            <person name="Bowen H."/>
            <person name="Vavikolanu K."/>
            <person name="Mehta A."/>
            <person name="Aluvathingal J."/>
            <person name="Nadendla S."/>
            <person name="Lowell S."/>
            <person name="Myers T."/>
            <person name="Yan Y."/>
        </authorList>
    </citation>
    <scope>NUCLEOTIDE SEQUENCE [LARGE SCALE GENOMIC DNA]</scope>
    <source>
        <strain evidence="1 2">FDAARGOS 1425</strain>
    </source>
</reference>
<dbReference type="RefSeq" id="WP_092100547.1">
    <property type="nucleotide sequence ID" value="NZ_CP047198.1"/>
</dbReference>
<dbReference type="Proteomes" id="UP000683520">
    <property type="component" value="Chromosome"/>
</dbReference>
<proteinExistence type="predicted"/>
<organism evidence="1 2">
    <name type="scientific">Corynebacterium coyleae</name>
    <dbReference type="NCBI Taxonomy" id="53374"/>
    <lineage>
        <taxon>Bacteria</taxon>
        <taxon>Bacillati</taxon>
        <taxon>Actinomycetota</taxon>
        <taxon>Actinomycetes</taxon>
        <taxon>Mycobacteriales</taxon>
        <taxon>Corynebacteriaceae</taxon>
        <taxon>Corynebacterium</taxon>
    </lineage>
</organism>
<evidence type="ECO:0000313" key="2">
    <source>
        <dbReference type="Proteomes" id="UP000683520"/>
    </source>
</evidence>
<protein>
    <submittedName>
        <fullName evidence="1">Uncharacterized protein</fullName>
    </submittedName>
</protein>
<evidence type="ECO:0000313" key="1">
    <source>
        <dbReference type="EMBL" id="QXB18936.1"/>
    </source>
</evidence>
<accession>A0ABX8KW51</accession>